<dbReference type="Pfam" id="PF12368">
    <property type="entry name" value="Rhodanese_C"/>
    <property type="match status" value="1"/>
</dbReference>
<protein>
    <recommendedName>
        <fullName evidence="5">Serine hydrolase FSH domain-containing protein</fullName>
    </recommendedName>
</protein>
<name>A0A835RY80_VANPL</name>
<reference evidence="3 4" key="1">
    <citation type="journal article" date="2020" name="Nat. Food">
        <title>A phased Vanilla planifolia genome enables genetic improvement of flavour and production.</title>
        <authorList>
            <person name="Hasing T."/>
            <person name="Tang H."/>
            <person name="Brym M."/>
            <person name="Khazi F."/>
            <person name="Huang T."/>
            <person name="Chambers A.H."/>
        </authorList>
    </citation>
    <scope>NUCLEOTIDE SEQUENCE [LARGE SCALE GENOMIC DNA]</scope>
    <source>
        <tissue evidence="3">Leaf</tissue>
    </source>
</reference>
<dbReference type="Gene3D" id="3.40.50.1820">
    <property type="entry name" value="alpha/beta hydrolase"/>
    <property type="match status" value="1"/>
</dbReference>
<feature type="domain" description="Serine hydrolase" evidence="1">
    <location>
        <begin position="146"/>
        <end position="368"/>
    </location>
</feature>
<dbReference type="InterPro" id="IPR020936">
    <property type="entry name" value="TrhO"/>
</dbReference>
<dbReference type="PANTHER" id="PTHR43268">
    <property type="entry name" value="THIOSULFATE SULFURTRANSFERASE/RHODANESE-LIKE DOMAIN-CONTAINING PROTEIN 2"/>
    <property type="match status" value="1"/>
</dbReference>
<proteinExistence type="predicted"/>
<evidence type="ECO:0000259" key="2">
    <source>
        <dbReference type="Pfam" id="PF12368"/>
    </source>
</evidence>
<dbReference type="EMBL" id="JADCNL010000001">
    <property type="protein sequence ID" value="KAG0499078.1"/>
    <property type="molecule type" value="Genomic_DNA"/>
</dbReference>
<evidence type="ECO:0000313" key="4">
    <source>
        <dbReference type="Proteomes" id="UP000636800"/>
    </source>
</evidence>
<dbReference type="PANTHER" id="PTHR43268:SF6">
    <property type="entry name" value="THIOSULFATE SULFURTRANSFERASE_RHODANESE-LIKE DOMAIN-CONTAINING PROTEIN 2"/>
    <property type="match status" value="1"/>
</dbReference>
<dbReference type="InterPro" id="IPR022111">
    <property type="entry name" value="Rhodanese_C"/>
</dbReference>
<evidence type="ECO:0000259" key="1">
    <source>
        <dbReference type="Pfam" id="PF03959"/>
    </source>
</evidence>
<organism evidence="3 4">
    <name type="scientific">Vanilla planifolia</name>
    <name type="common">Vanilla</name>
    <dbReference type="NCBI Taxonomy" id="51239"/>
    <lineage>
        <taxon>Eukaryota</taxon>
        <taxon>Viridiplantae</taxon>
        <taxon>Streptophyta</taxon>
        <taxon>Embryophyta</taxon>
        <taxon>Tracheophyta</taxon>
        <taxon>Spermatophyta</taxon>
        <taxon>Magnoliopsida</taxon>
        <taxon>Liliopsida</taxon>
        <taxon>Asparagales</taxon>
        <taxon>Orchidaceae</taxon>
        <taxon>Vanilloideae</taxon>
        <taxon>Vanilleae</taxon>
        <taxon>Vanilla</taxon>
    </lineage>
</organism>
<gene>
    <name evidence="3" type="ORF">HPP92_003769</name>
</gene>
<keyword evidence="4" id="KW-1185">Reference proteome</keyword>
<dbReference type="OrthoDB" id="8904098at2759"/>
<accession>A0A835RY80</accession>
<dbReference type="Gene3D" id="3.40.250.10">
    <property type="entry name" value="Rhodanese-like domain"/>
    <property type="match status" value="1"/>
</dbReference>
<dbReference type="AlphaFoldDB" id="A0A835RY80"/>
<feature type="domain" description="Rhodanase C-terminal" evidence="2">
    <location>
        <begin position="24"/>
        <end position="89"/>
    </location>
</feature>
<dbReference type="FunFam" id="3.40.50.1820:FF:000073">
    <property type="entry name" value="esterase OVCA2 isoform X6"/>
    <property type="match status" value="1"/>
</dbReference>
<dbReference type="InterPro" id="IPR005645">
    <property type="entry name" value="FSH-like_dom"/>
</dbReference>
<comment type="caution">
    <text evidence="3">The sequence shown here is derived from an EMBL/GenBank/DDBJ whole genome shotgun (WGS) entry which is preliminary data.</text>
</comment>
<dbReference type="Proteomes" id="UP000636800">
    <property type="component" value="Chromosome 1"/>
</dbReference>
<evidence type="ECO:0008006" key="5">
    <source>
        <dbReference type="Google" id="ProtNLM"/>
    </source>
</evidence>
<dbReference type="SUPFAM" id="SSF53474">
    <property type="entry name" value="alpha/beta-Hydrolases"/>
    <property type="match status" value="1"/>
</dbReference>
<dbReference type="Pfam" id="PF03959">
    <property type="entry name" value="FSH1"/>
    <property type="match status" value="1"/>
</dbReference>
<dbReference type="InterPro" id="IPR029058">
    <property type="entry name" value="AB_hydrolase_fold"/>
</dbReference>
<evidence type="ECO:0000313" key="3">
    <source>
        <dbReference type="EMBL" id="KAG0499078.1"/>
    </source>
</evidence>
<dbReference type="InterPro" id="IPR036873">
    <property type="entry name" value="Rhodanese-like_dom_sf"/>
</dbReference>
<sequence length="377" mass="42723">MCSRQLFGGILRYLEHFPHGGYFKGKNFVFDHRISIGSDDVDVLGTCLICGSPFDDYSSRCRCANCRMLVLVCYSCQGKHEKYACELCQKYEVGKNKIHVLQNNSSILDVSPNSLASVQVESETMNNITNPSCELFRRNVLDHTGKLRILCLHGFRQNASNFKGRTSALAKKLRDIVELTFIDAPHRLPSTYRPTDSCFEQGSPSLMAECKRRFAWLISPTSVSLDEQRWEIKQQFDPLQFQMQTEGYEESYLCLQNAIQRMGPFDGILGFSQGAAMAALFFEHQRRNGCSSDFRFAVLCSGFAPSTMKSDKSCIECPSLHVFGRGKDRQINTEASRELAELFDSNISVTIEHDMGHIIPTRPPYISQIRSFLMAFL</sequence>